<keyword evidence="3" id="KW-0813">Transport</keyword>
<dbReference type="OrthoDB" id="9762947at2"/>
<dbReference type="FunFam" id="1.20.1740.10:FF:000001">
    <property type="entry name" value="Amino acid permease"/>
    <property type="match status" value="1"/>
</dbReference>
<keyword evidence="7 9" id="KW-1133">Transmembrane helix</keyword>
<evidence type="ECO:0000256" key="3">
    <source>
        <dbReference type="ARBA" id="ARBA00022448"/>
    </source>
</evidence>
<dbReference type="Gene3D" id="1.20.1740.10">
    <property type="entry name" value="Amino acid/polyamine transporter I"/>
    <property type="match status" value="1"/>
</dbReference>
<gene>
    <name evidence="11" type="ORF">PSSU_0026</name>
</gene>
<keyword evidence="8 9" id="KW-0472">Membrane</keyword>
<feature type="transmembrane region" description="Helical" evidence="9">
    <location>
        <begin position="97"/>
        <end position="118"/>
    </location>
</feature>
<feature type="transmembrane region" description="Helical" evidence="9">
    <location>
        <begin position="291"/>
        <end position="310"/>
    </location>
</feature>
<evidence type="ECO:0000256" key="9">
    <source>
        <dbReference type="SAM" id="Phobius"/>
    </source>
</evidence>
<evidence type="ECO:0000313" key="12">
    <source>
        <dbReference type="Proteomes" id="UP000216454"/>
    </source>
</evidence>
<dbReference type="PANTHER" id="PTHR43495">
    <property type="entry name" value="GABA PERMEASE"/>
    <property type="match status" value="1"/>
</dbReference>
<dbReference type="InterPro" id="IPR004840">
    <property type="entry name" value="Amino_acid_permease_CS"/>
</dbReference>
<evidence type="ECO:0000256" key="7">
    <source>
        <dbReference type="ARBA" id="ARBA00022989"/>
    </source>
</evidence>
<evidence type="ECO:0000259" key="10">
    <source>
        <dbReference type="Pfam" id="PF00324"/>
    </source>
</evidence>
<feature type="transmembrane region" description="Helical" evidence="9">
    <location>
        <begin position="130"/>
        <end position="151"/>
    </location>
</feature>
<dbReference type="RefSeq" id="WP_094690389.1">
    <property type="nucleotide sequence ID" value="NZ_MWWQ01000001.1"/>
</dbReference>
<dbReference type="AlphaFoldDB" id="A0A261F4E2"/>
<evidence type="ECO:0000313" key="11">
    <source>
        <dbReference type="EMBL" id="OZG53923.1"/>
    </source>
</evidence>
<evidence type="ECO:0000256" key="8">
    <source>
        <dbReference type="ARBA" id="ARBA00023136"/>
    </source>
</evidence>
<dbReference type="PANTHER" id="PTHR43495:SF1">
    <property type="entry name" value="L-ASPARAGINE PERMEASE"/>
    <property type="match status" value="1"/>
</dbReference>
<dbReference type="GO" id="GO:0006865">
    <property type="term" value="P:amino acid transport"/>
    <property type="evidence" value="ECO:0007669"/>
    <property type="project" value="UniProtKB-KW"/>
</dbReference>
<feature type="transmembrane region" description="Helical" evidence="9">
    <location>
        <begin position="365"/>
        <end position="388"/>
    </location>
</feature>
<comment type="similarity">
    <text evidence="2">Belongs to the amino acid-polyamine-organocation (APC) superfamily. Amino acid transporter (AAT) (TC 2.A.3.1) family.</text>
</comment>
<feature type="transmembrane region" description="Helical" evidence="9">
    <location>
        <begin position="48"/>
        <end position="67"/>
    </location>
</feature>
<comment type="caution">
    <text evidence="11">The sequence shown here is derived from an EMBL/GenBank/DDBJ whole genome shotgun (WGS) entry which is preliminary data.</text>
</comment>
<evidence type="ECO:0000256" key="2">
    <source>
        <dbReference type="ARBA" id="ARBA00008583"/>
    </source>
</evidence>
<dbReference type="Pfam" id="PF00324">
    <property type="entry name" value="AA_permease"/>
    <property type="match status" value="1"/>
</dbReference>
<dbReference type="EMBL" id="MWWQ01000001">
    <property type="protein sequence ID" value="OZG53923.1"/>
    <property type="molecule type" value="Genomic_DNA"/>
</dbReference>
<proteinExistence type="inferred from homology"/>
<dbReference type="PIRSF" id="PIRSF006060">
    <property type="entry name" value="AA_transporter"/>
    <property type="match status" value="1"/>
</dbReference>
<keyword evidence="5 9" id="KW-0812">Transmembrane</keyword>
<feature type="transmembrane region" description="Helical" evidence="9">
    <location>
        <begin position="20"/>
        <end position="42"/>
    </location>
</feature>
<feature type="transmembrane region" description="Helical" evidence="9">
    <location>
        <begin position="336"/>
        <end position="359"/>
    </location>
</feature>
<dbReference type="GO" id="GO:0005886">
    <property type="term" value="C:plasma membrane"/>
    <property type="evidence" value="ECO:0007669"/>
    <property type="project" value="UniProtKB-SubCell"/>
</dbReference>
<reference evidence="11 12" key="1">
    <citation type="journal article" date="2017" name="BMC Genomics">
        <title>Comparative genomic and phylogenomic analyses of the Bifidobacteriaceae family.</title>
        <authorList>
            <person name="Lugli G.A."/>
            <person name="Milani C."/>
            <person name="Turroni F."/>
            <person name="Duranti S."/>
            <person name="Mancabelli L."/>
            <person name="Mangifesta M."/>
            <person name="Ferrario C."/>
            <person name="Modesto M."/>
            <person name="Mattarelli P."/>
            <person name="Jiri K."/>
            <person name="van Sinderen D."/>
            <person name="Ventura M."/>
        </authorList>
    </citation>
    <scope>NUCLEOTIDE SEQUENCE [LARGE SCALE GENOMIC DNA]</scope>
    <source>
        <strain evidence="11 12">DSM 24744</strain>
    </source>
</reference>
<comment type="subcellular location">
    <subcellularLocation>
        <location evidence="1">Cell membrane</location>
        <topology evidence="1">Multi-pass membrane protein</topology>
    </subcellularLocation>
</comment>
<dbReference type="InterPro" id="IPR004841">
    <property type="entry name" value="AA-permease/SLC12A_dom"/>
</dbReference>
<dbReference type="PROSITE" id="PS00218">
    <property type="entry name" value="AMINO_ACID_PERMEASE_1"/>
    <property type="match status" value="1"/>
</dbReference>
<evidence type="ECO:0000256" key="4">
    <source>
        <dbReference type="ARBA" id="ARBA00022475"/>
    </source>
</evidence>
<keyword evidence="12" id="KW-1185">Reference proteome</keyword>
<dbReference type="GO" id="GO:0055085">
    <property type="term" value="P:transmembrane transport"/>
    <property type="evidence" value="ECO:0007669"/>
    <property type="project" value="InterPro"/>
</dbReference>
<sequence length="496" mass="53113">MAQEDKADAGYAKELKPRHIRMIAIGGSIGTGLFLGTGGRLAQGGPGLMIAYAICGVFAFLMVRALGELAIRRPSSGAIVSYAREFFGEKGAYFTGWLYYIVWATVLMADSTASALYLKYWSVFDAVPQWVLAFAVLAVVFVINMLSVKMFGEAEFWFSAIKVAMIMLFIVVGIWAACTGAHVGDYTAGVHNITDNGGLFPQGMGVVLTLTLGVIYAFGGTEMVGVASGEAKDAQKVLPHAINSMIFRILVFYVGSVAVMTLVMPYTAYSANESPFVTFFAGLGVPHAGDVVQFVVLTAALSALNSGLYASGRTLRSLALAGSAPKMARKLSKHKVPSGAIPMTMCVAMIGVVLNAIVPSAAFNIVMNLAGIGIATVWCLIMVIHLAFMRRVRKGLEPRPAYHLPGAPVTDWVTLVFFVVVVFSNFFTVEGRQTIAVFAVVVVALIIGWFAVRGRINGTMLDNMLDINDDALGVPDEERAVESPDMGDDERVPLIK</sequence>
<keyword evidence="4" id="KW-1003">Cell membrane</keyword>
<evidence type="ECO:0000256" key="6">
    <source>
        <dbReference type="ARBA" id="ARBA00022970"/>
    </source>
</evidence>
<feature type="domain" description="Amino acid permease/ SLC12A" evidence="10">
    <location>
        <begin position="19"/>
        <end position="453"/>
    </location>
</feature>
<feature type="transmembrane region" description="Helical" evidence="9">
    <location>
        <begin position="163"/>
        <end position="183"/>
    </location>
</feature>
<feature type="transmembrane region" description="Helical" evidence="9">
    <location>
        <begin position="435"/>
        <end position="452"/>
    </location>
</feature>
<feature type="transmembrane region" description="Helical" evidence="9">
    <location>
        <begin position="203"/>
        <end position="224"/>
    </location>
</feature>
<evidence type="ECO:0000256" key="1">
    <source>
        <dbReference type="ARBA" id="ARBA00004651"/>
    </source>
</evidence>
<keyword evidence="6" id="KW-0029">Amino-acid transport</keyword>
<dbReference type="Proteomes" id="UP000216454">
    <property type="component" value="Unassembled WGS sequence"/>
</dbReference>
<feature type="transmembrane region" description="Helical" evidence="9">
    <location>
        <begin position="409"/>
        <end position="429"/>
    </location>
</feature>
<protein>
    <submittedName>
        <fullName evidence="11">L-asparagine permease</fullName>
    </submittedName>
</protein>
<accession>A0A261F4E2</accession>
<organism evidence="11 12">
    <name type="scientific">Pseudoscardovia suis</name>
    <dbReference type="NCBI Taxonomy" id="987063"/>
    <lineage>
        <taxon>Bacteria</taxon>
        <taxon>Bacillati</taxon>
        <taxon>Actinomycetota</taxon>
        <taxon>Actinomycetes</taxon>
        <taxon>Bifidobacteriales</taxon>
        <taxon>Bifidobacteriaceae</taxon>
        <taxon>Pseudoscardovia</taxon>
    </lineage>
</organism>
<feature type="transmembrane region" description="Helical" evidence="9">
    <location>
        <begin position="245"/>
        <end position="271"/>
    </location>
</feature>
<evidence type="ECO:0000256" key="5">
    <source>
        <dbReference type="ARBA" id="ARBA00022692"/>
    </source>
</evidence>
<name>A0A261F4E2_9BIFI</name>